<dbReference type="AlphaFoldDB" id="A0A0G2HVE7"/>
<dbReference type="Proteomes" id="UP000034164">
    <property type="component" value="Unassembled WGS sequence"/>
</dbReference>
<evidence type="ECO:0000313" key="2">
    <source>
        <dbReference type="EMBL" id="KKZ61740.1"/>
    </source>
</evidence>
<organism evidence="2 3">
    <name type="scientific">[Emmonsia] crescens</name>
    <dbReference type="NCBI Taxonomy" id="73230"/>
    <lineage>
        <taxon>Eukaryota</taxon>
        <taxon>Fungi</taxon>
        <taxon>Dikarya</taxon>
        <taxon>Ascomycota</taxon>
        <taxon>Pezizomycotina</taxon>
        <taxon>Eurotiomycetes</taxon>
        <taxon>Eurotiomycetidae</taxon>
        <taxon>Onygenales</taxon>
        <taxon>Ajellomycetaceae</taxon>
        <taxon>Emergomyces</taxon>
    </lineage>
</organism>
<evidence type="ECO:0000313" key="3">
    <source>
        <dbReference type="Proteomes" id="UP000034164"/>
    </source>
</evidence>
<name>A0A0G2HVE7_9EURO</name>
<comment type="caution">
    <text evidence="2">The sequence shown here is derived from an EMBL/GenBank/DDBJ whole genome shotgun (WGS) entry which is preliminary data.</text>
</comment>
<dbReference type="EMBL" id="LCZI01001248">
    <property type="protein sequence ID" value="KKZ61740.1"/>
    <property type="molecule type" value="Genomic_DNA"/>
</dbReference>
<feature type="compositionally biased region" description="Polar residues" evidence="1">
    <location>
        <begin position="205"/>
        <end position="216"/>
    </location>
</feature>
<protein>
    <submittedName>
        <fullName evidence="2">Uncharacterized protein</fullName>
    </submittedName>
</protein>
<accession>A0A0G2HVE7</accession>
<reference evidence="3" key="1">
    <citation type="journal article" date="2015" name="PLoS Genet.">
        <title>The dynamic genome and transcriptome of the human fungal pathogen Blastomyces and close relative Emmonsia.</title>
        <authorList>
            <person name="Munoz J.F."/>
            <person name="Gauthier G.M."/>
            <person name="Desjardins C.A."/>
            <person name="Gallo J.E."/>
            <person name="Holder J."/>
            <person name="Sullivan T.D."/>
            <person name="Marty A.J."/>
            <person name="Carmen J.C."/>
            <person name="Chen Z."/>
            <person name="Ding L."/>
            <person name="Gujja S."/>
            <person name="Magrini V."/>
            <person name="Misas E."/>
            <person name="Mitreva M."/>
            <person name="Priest M."/>
            <person name="Saif S."/>
            <person name="Whiston E.A."/>
            <person name="Young S."/>
            <person name="Zeng Q."/>
            <person name="Goldman W.E."/>
            <person name="Mardis E.R."/>
            <person name="Taylor J.W."/>
            <person name="McEwen J.G."/>
            <person name="Clay O.K."/>
            <person name="Klein B.S."/>
            <person name="Cuomo C.A."/>
        </authorList>
    </citation>
    <scope>NUCLEOTIDE SEQUENCE [LARGE SCALE GENOMIC DNA]</scope>
    <source>
        <strain evidence="3">UAMH 3008</strain>
    </source>
</reference>
<dbReference type="VEuPathDB" id="FungiDB:EMCG_03769"/>
<evidence type="ECO:0000256" key="1">
    <source>
        <dbReference type="SAM" id="MobiDB-lite"/>
    </source>
</evidence>
<sequence length="313" mass="35558">MERSVFHKPVHYQSLIFYSIPRGSRSKHILQCRRQKMNAAPYQQQYKNGRRAHRAIRRPFLEFCYLCAKWYPDEADWTDHCVSHLSHLEPRCGPLVFRSTLVAPGFCPFCIGDVSKTLENRFRQWRTKATLINHIDDHLASKQHVEEIQCPHPCCAENITLYCFHSIVSRPPVQIISFLHILSIMTDSQRCQLKASSSPSPSVMADSQNNSQQTAPANAPQERSQKSWTIPMERVIMEGLQPPIKKALTLTTVTSKLKDGRRQLQLLIKYPAVRLSVEISVTTDGGSSSRFGGSGQSIRCRSLAGQGLRELQS</sequence>
<dbReference type="OrthoDB" id="4185537at2759"/>
<proteinExistence type="predicted"/>
<gene>
    <name evidence="2" type="ORF">EMCG_03769</name>
</gene>
<feature type="region of interest" description="Disordered" evidence="1">
    <location>
        <begin position="193"/>
        <end position="226"/>
    </location>
</feature>